<evidence type="ECO:0000313" key="1">
    <source>
        <dbReference type="EMBL" id="KAJ8503837.1"/>
    </source>
</evidence>
<proteinExistence type="predicted"/>
<organism evidence="1 2">
    <name type="scientific">Ensete ventricosum</name>
    <name type="common">Abyssinian banana</name>
    <name type="synonym">Musa ensete</name>
    <dbReference type="NCBI Taxonomy" id="4639"/>
    <lineage>
        <taxon>Eukaryota</taxon>
        <taxon>Viridiplantae</taxon>
        <taxon>Streptophyta</taxon>
        <taxon>Embryophyta</taxon>
        <taxon>Tracheophyta</taxon>
        <taxon>Spermatophyta</taxon>
        <taxon>Magnoliopsida</taxon>
        <taxon>Liliopsida</taxon>
        <taxon>Zingiberales</taxon>
        <taxon>Musaceae</taxon>
        <taxon>Ensete</taxon>
    </lineage>
</organism>
<keyword evidence="2" id="KW-1185">Reference proteome</keyword>
<dbReference type="AlphaFoldDB" id="A0AAV8RHA5"/>
<accession>A0AAV8RHA5</accession>
<gene>
    <name evidence="1" type="ORF">OPV22_004723</name>
</gene>
<sequence length="94" mass="9905">MQLFLAFSPLGPNSHVPSNCRNEDLHGLCLAHTNPSCGGLISACNLLLKCSNPTTPCALFCMLCDPDTVAILGLAEFSSEAIDKGELKASSRLV</sequence>
<dbReference type="Proteomes" id="UP001222027">
    <property type="component" value="Unassembled WGS sequence"/>
</dbReference>
<dbReference type="EMBL" id="JAQQAF010000002">
    <property type="protein sequence ID" value="KAJ8503837.1"/>
    <property type="molecule type" value="Genomic_DNA"/>
</dbReference>
<evidence type="ECO:0000313" key="2">
    <source>
        <dbReference type="Proteomes" id="UP001222027"/>
    </source>
</evidence>
<name>A0AAV8RHA5_ENSVE</name>
<reference evidence="1 2" key="1">
    <citation type="submission" date="2022-12" db="EMBL/GenBank/DDBJ databases">
        <title>Chromosome-scale assembly of the Ensete ventricosum genome.</title>
        <authorList>
            <person name="Dussert Y."/>
            <person name="Stocks J."/>
            <person name="Wendawek A."/>
            <person name="Woldeyes F."/>
            <person name="Nichols R.A."/>
            <person name="Borrell J.S."/>
        </authorList>
    </citation>
    <scope>NUCLEOTIDE SEQUENCE [LARGE SCALE GENOMIC DNA]</scope>
    <source>
        <strain evidence="2">cv. Maze</strain>
        <tissue evidence="1">Seeds</tissue>
    </source>
</reference>
<comment type="caution">
    <text evidence="1">The sequence shown here is derived from an EMBL/GenBank/DDBJ whole genome shotgun (WGS) entry which is preliminary data.</text>
</comment>
<protein>
    <submittedName>
        <fullName evidence="1">Uncharacterized protein</fullName>
    </submittedName>
</protein>